<organism evidence="7 8">
    <name type="scientific">Wuchereria bancrofti</name>
    <dbReference type="NCBI Taxonomy" id="6293"/>
    <lineage>
        <taxon>Eukaryota</taxon>
        <taxon>Metazoa</taxon>
        <taxon>Ecdysozoa</taxon>
        <taxon>Nematoda</taxon>
        <taxon>Chromadorea</taxon>
        <taxon>Rhabditida</taxon>
        <taxon>Spirurina</taxon>
        <taxon>Spiruromorpha</taxon>
        <taxon>Filarioidea</taxon>
        <taxon>Onchocercidae</taxon>
        <taxon>Wuchereria</taxon>
    </lineage>
</organism>
<evidence type="ECO:0000259" key="6">
    <source>
        <dbReference type="PROSITE" id="PS50177"/>
    </source>
</evidence>
<evidence type="ECO:0000256" key="2">
    <source>
        <dbReference type="ARBA" id="ARBA00022448"/>
    </source>
</evidence>
<dbReference type="AlphaFoldDB" id="A0A3P7GB36"/>
<dbReference type="GO" id="GO:0015031">
    <property type="term" value="P:protein transport"/>
    <property type="evidence" value="ECO:0007669"/>
    <property type="project" value="UniProtKB-KW"/>
</dbReference>
<dbReference type="Pfam" id="PF02136">
    <property type="entry name" value="NTF2"/>
    <property type="match status" value="1"/>
</dbReference>
<dbReference type="EMBL" id="UYWW01012209">
    <property type="protein sequence ID" value="VDM19672.1"/>
    <property type="molecule type" value="Genomic_DNA"/>
</dbReference>
<evidence type="ECO:0000256" key="3">
    <source>
        <dbReference type="ARBA" id="ARBA00022927"/>
    </source>
</evidence>
<comment type="subcellular location">
    <subcellularLocation>
        <location evidence="1">Nucleus</location>
    </subcellularLocation>
</comment>
<dbReference type="CDD" id="cd00780">
    <property type="entry name" value="NTF2"/>
    <property type="match status" value="1"/>
</dbReference>
<evidence type="ECO:0000256" key="1">
    <source>
        <dbReference type="ARBA" id="ARBA00004123"/>
    </source>
</evidence>
<evidence type="ECO:0000256" key="4">
    <source>
        <dbReference type="ARBA" id="ARBA00023242"/>
    </source>
</evidence>
<sequence>MWTNVNIIFSIDTPVCSGIGIIAAFNELIKISPIIRILMSKLAVEDETACTAAKKFTDLFYDAVDRKRNKMNFLYTDGAMLVWNGNALRGVEIIAKFYDSLPNSTHTLESLDCQYIDSSDQARPLVVLAVGKVVLGQMTHAFTQTLVLTLEDEKYKILSDRFRFVD</sequence>
<evidence type="ECO:0000313" key="8">
    <source>
        <dbReference type="Proteomes" id="UP000270924"/>
    </source>
</evidence>
<dbReference type="InParanoid" id="A0A3P7GB36"/>
<keyword evidence="4" id="KW-0539">Nucleus</keyword>
<accession>A0A3P7GB36</accession>
<gene>
    <name evidence="7" type="ORF">WBA_LOCUS10727</name>
</gene>
<dbReference type="Gene3D" id="3.10.450.50">
    <property type="match status" value="1"/>
</dbReference>
<evidence type="ECO:0000256" key="5">
    <source>
        <dbReference type="ARBA" id="ARBA00070836"/>
    </source>
</evidence>
<dbReference type="Proteomes" id="UP000270924">
    <property type="component" value="Unassembled WGS sequence"/>
</dbReference>
<dbReference type="InterPro" id="IPR032710">
    <property type="entry name" value="NTF2-like_dom_sf"/>
</dbReference>
<proteinExistence type="predicted"/>
<dbReference type="FunCoup" id="A0A3P7GB36">
    <property type="interactions" value="1656"/>
</dbReference>
<reference evidence="7 8" key="1">
    <citation type="submission" date="2018-11" db="EMBL/GenBank/DDBJ databases">
        <authorList>
            <consortium name="Pathogen Informatics"/>
        </authorList>
    </citation>
    <scope>NUCLEOTIDE SEQUENCE [LARGE SCALE GENOMIC DNA]</scope>
</reference>
<dbReference type="OrthoDB" id="25408at2759"/>
<dbReference type="InterPro" id="IPR045875">
    <property type="entry name" value="NTF2"/>
</dbReference>
<dbReference type="PROSITE" id="PS50177">
    <property type="entry name" value="NTF2_DOMAIN"/>
    <property type="match status" value="1"/>
</dbReference>
<keyword evidence="2" id="KW-0813">Transport</keyword>
<name>A0A3P7GB36_WUCBA</name>
<dbReference type="GO" id="GO:0006913">
    <property type="term" value="P:nucleocytoplasmic transport"/>
    <property type="evidence" value="ECO:0007669"/>
    <property type="project" value="InterPro"/>
</dbReference>
<feature type="domain" description="NTF2" evidence="6">
    <location>
        <begin position="52"/>
        <end position="164"/>
    </location>
</feature>
<dbReference type="GO" id="GO:0005634">
    <property type="term" value="C:nucleus"/>
    <property type="evidence" value="ECO:0007669"/>
    <property type="project" value="UniProtKB-SubCell"/>
</dbReference>
<protein>
    <recommendedName>
        <fullName evidence="5">NTF2-related export protein</fullName>
    </recommendedName>
</protein>
<keyword evidence="3" id="KW-0653">Protein transport</keyword>
<dbReference type="InterPro" id="IPR002075">
    <property type="entry name" value="NTF2_dom"/>
</dbReference>
<dbReference type="OMA" id="THAFTQT"/>
<keyword evidence="8" id="KW-1185">Reference proteome</keyword>
<evidence type="ECO:0000313" key="7">
    <source>
        <dbReference type="EMBL" id="VDM19672.1"/>
    </source>
</evidence>
<dbReference type="SUPFAM" id="SSF54427">
    <property type="entry name" value="NTF2-like"/>
    <property type="match status" value="1"/>
</dbReference>
<dbReference type="InterPro" id="IPR018222">
    <property type="entry name" value="Nuclear_transport_factor_2_euk"/>
</dbReference>
<dbReference type="FunFam" id="3.10.450.50:FF:000006">
    <property type="entry name" value="NTF2-related export protein 2 isoform 1"/>
    <property type="match status" value="1"/>
</dbReference>
<dbReference type="PANTHER" id="PTHR12612">
    <property type="entry name" value="NUCLEAR TRANSPORT FACTOR 2"/>
    <property type="match status" value="1"/>
</dbReference>